<keyword evidence="2 9" id="KW-0808">Transferase</keyword>
<evidence type="ECO:0000256" key="4">
    <source>
        <dbReference type="ARBA" id="ARBA00022741"/>
    </source>
</evidence>
<feature type="active site" description="Nucleophile" evidence="9">
    <location>
        <position position="141"/>
    </location>
</feature>
<dbReference type="PANTHER" id="PTHR11933">
    <property type="entry name" value="TRNA 5-METHYLAMINOMETHYL-2-THIOURIDYLATE -METHYLTRANSFERASE"/>
    <property type="match status" value="1"/>
</dbReference>
<feature type="binding site" evidence="9">
    <location>
        <position position="54"/>
    </location>
    <ligand>
        <name>ATP</name>
        <dbReference type="ChEBI" id="CHEBI:30616"/>
    </ligand>
</feature>
<feature type="binding site" evidence="9">
    <location>
        <position position="165"/>
    </location>
    <ligand>
        <name>ATP</name>
        <dbReference type="ChEBI" id="CHEBI:30616"/>
    </ligand>
</feature>
<comment type="subcellular location">
    <subcellularLocation>
        <location evidence="9">Cytoplasm</location>
    </subcellularLocation>
</comment>
<feature type="binding site" evidence="9">
    <location>
        <begin position="28"/>
        <end position="35"/>
    </location>
    <ligand>
        <name>ATP</name>
        <dbReference type="ChEBI" id="CHEBI:30616"/>
    </ligand>
</feature>
<organism evidence="12 13">
    <name type="scientific">Bremerella volcania</name>
    <dbReference type="NCBI Taxonomy" id="2527984"/>
    <lineage>
        <taxon>Bacteria</taxon>
        <taxon>Pseudomonadati</taxon>
        <taxon>Planctomycetota</taxon>
        <taxon>Planctomycetia</taxon>
        <taxon>Pirellulales</taxon>
        <taxon>Pirellulaceae</taxon>
        <taxon>Bremerella</taxon>
    </lineage>
</organism>
<evidence type="ECO:0000259" key="10">
    <source>
        <dbReference type="Pfam" id="PF20258"/>
    </source>
</evidence>
<comment type="caution">
    <text evidence="9">Lacks conserved residue(s) required for the propagation of feature annotation.</text>
</comment>
<sequence length="395" mass="43647">MSDPWYQFLDPRNAGPKWKEILARVVLAMSGGVDSSVAAHLLKRDGHDVIGVFMRHGEESPVAECKLDAPGGGTALQILNQRADHKQGCCSASDAADARRVADRMDIPFYALNLQQEFGQIMEYFADEYIRGRTPNPCVMCNNWIKFGKLFDYADSIGAEYVATGHYAKLVPSNQPDGVPRMVRGVDPGKDQTYVLFGIQRDYLKRMLLPVGDFHKDEIRMMAGETGLRVADKKDSQEICFVTSGKHDQFVKQRRPNAETAGDFVLTDGSVVGQHDGIERFTIGQRKGLGIALGEPHYVVKIDPVENHVVLGRIEELGCAELTANHCNWLVEPKSDEFRCEAMIRYNSAALPATVKMLPEGRIAVTFDEPRNGVAPGQAVVCYDSDTVLGGGWIE</sequence>
<evidence type="ECO:0000256" key="1">
    <source>
        <dbReference type="ARBA" id="ARBA00022555"/>
    </source>
</evidence>
<keyword evidence="3 9" id="KW-0819">tRNA processing</keyword>
<proteinExistence type="inferred from homology"/>
<dbReference type="NCBIfam" id="TIGR00420">
    <property type="entry name" value="trmU"/>
    <property type="match status" value="1"/>
</dbReference>
<keyword evidence="1 9" id="KW-0820">tRNA-binding</keyword>
<dbReference type="HAMAP" id="MF_00144">
    <property type="entry name" value="tRNA_thiouridyl_MnmA"/>
    <property type="match status" value="1"/>
</dbReference>
<gene>
    <name evidence="9 12" type="primary">mnmA</name>
    <name evidence="12" type="ORF">Pan97_21830</name>
</gene>
<dbReference type="Proteomes" id="UP000318626">
    <property type="component" value="Chromosome"/>
</dbReference>
<dbReference type="FunFam" id="2.30.30.280:FF:000001">
    <property type="entry name" value="tRNA-specific 2-thiouridylase MnmA"/>
    <property type="match status" value="1"/>
</dbReference>
<evidence type="ECO:0000256" key="8">
    <source>
        <dbReference type="ARBA" id="ARBA00051542"/>
    </source>
</evidence>
<dbReference type="GO" id="GO:0005737">
    <property type="term" value="C:cytoplasm"/>
    <property type="evidence" value="ECO:0007669"/>
    <property type="project" value="UniProtKB-SubCell"/>
</dbReference>
<dbReference type="InterPro" id="IPR014729">
    <property type="entry name" value="Rossmann-like_a/b/a_fold"/>
</dbReference>
<keyword evidence="6 9" id="KW-0694">RNA-binding</keyword>
<dbReference type="Gene3D" id="2.40.30.10">
    <property type="entry name" value="Translation factors"/>
    <property type="match status" value="1"/>
</dbReference>
<feature type="active site" description="Cysteine persulfide intermediate" evidence="9">
    <location>
        <position position="240"/>
    </location>
</feature>
<keyword evidence="5 9" id="KW-0067">ATP-binding</keyword>
<dbReference type="Gene3D" id="3.40.50.620">
    <property type="entry name" value="HUPs"/>
    <property type="match status" value="1"/>
</dbReference>
<dbReference type="NCBIfam" id="NF001138">
    <property type="entry name" value="PRK00143.1"/>
    <property type="match status" value="1"/>
</dbReference>
<feature type="domain" description="tRNA-specific 2-thiouridylase MnmA-like C-terminal" evidence="10">
    <location>
        <begin position="321"/>
        <end position="394"/>
    </location>
</feature>
<dbReference type="KEGG" id="bvo:Pan97_21830"/>
<evidence type="ECO:0000256" key="9">
    <source>
        <dbReference type="HAMAP-Rule" id="MF_00144"/>
    </source>
</evidence>
<feature type="site" description="Interaction with tRNA" evidence="9">
    <location>
        <position position="166"/>
    </location>
</feature>
<evidence type="ECO:0000313" key="12">
    <source>
        <dbReference type="EMBL" id="QDU75159.1"/>
    </source>
</evidence>
<dbReference type="PANTHER" id="PTHR11933:SF5">
    <property type="entry name" value="MITOCHONDRIAL TRNA-SPECIFIC 2-THIOURIDYLASE 1"/>
    <property type="match status" value="1"/>
</dbReference>
<evidence type="ECO:0000313" key="13">
    <source>
        <dbReference type="Proteomes" id="UP000318626"/>
    </source>
</evidence>
<dbReference type="Pfam" id="PF03054">
    <property type="entry name" value="tRNA_Me_trans"/>
    <property type="match status" value="1"/>
</dbReference>
<evidence type="ECO:0000256" key="3">
    <source>
        <dbReference type="ARBA" id="ARBA00022694"/>
    </source>
</evidence>
<dbReference type="EC" id="2.8.1.13" evidence="9"/>
<evidence type="ECO:0000256" key="6">
    <source>
        <dbReference type="ARBA" id="ARBA00022884"/>
    </source>
</evidence>
<dbReference type="InterPro" id="IPR046885">
    <property type="entry name" value="MnmA-like_C"/>
</dbReference>
<dbReference type="GO" id="GO:0103016">
    <property type="term" value="F:tRNA-uridine 2-sulfurtransferase activity"/>
    <property type="evidence" value="ECO:0007669"/>
    <property type="project" value="UniProtKB-EC"/>
</dbReference>
<dbReference type="GO" id="GO:0002143">
    <property type="term" value="P:tRNA wobble position uridine thiolation"/>
    <property type="evidence" value="ECO:0007669"/>
    <property type="project" value="TreeGrafter"/>
</dbReference>
<keyword evidence="7" id="KW-1015">Disulfide bond</keyword>
<protein>
    <recommendedName>
        <fullName evidence="9">tRNA-specific 2-thiouridylase MnmA</fullName>
        <ecNumber evidence="9">2.8.1.13</ecNumber>
    </recommendedName>
</protein>
<dbReference type="EMBL" id="CP036289">
    <property type="protein sequence ID" value="QDU75159.1"/>
    <property type="molecule type" value="Genomic_DNA"/>
</dbReference>
<dbReference type="InterPro" id="IPR023382">
    <property type="entry name" value="MnmA-like_central_sf"/>
</dbReference>
<evidence type="ECO:0000256" key="5">
    <source>
        <dbReference type="ARBA" id="ARBA00022840"/>
    </source>
</evidence>
<feature type="region of interest" description="Interaction with tRNA" evidence="9">
    <location>
        <begin position="190"/>
        <end position="192"/>
    </location>
</feature>
<feature type="site" description="Interaction with tRNA" evidence="9">
    <location>
        <position position="378"/>
    </location>
</feature>
<reference evidence="13" key="1">
    <citation type="submission" date="2019-02" db="EMBL/GenBank/DDBJ databases">
        <title>Deep-cultivation of Planctomycetes and their phenomic and genomic characterization uncovers novel biology.</title>
        <authorList>
            <person name="Wiegand S."/>
            <person name="Jogler M."/>
            <person name="Boedeker C."/>
            <person name="Pinto D."/>
            <person name="Vollmers J."/>
            <person name="Rivas-Marin E."/>
            <person name="Kohn T."/>
            <person name="Peeters S.H."/>
            <person name="Heuer A."/>
            <person name="Rast P."/>
            <person name="Oberbeckmann S."/>
            <person name="Bunk B."/>
            <person name="Jeske O."/>
            <person name="Meyerdierks A."/>
            <person name="Storesund J.E."/>
            <person name="Kallscheuer N."/>
            <person name="Luecker S."/>
            <person name="Lage O.M."/>
            <person name="Pohl T."/>
            <person name="Merkel B.J."/>
            <person name="Hornburger P."/>
            <person name="Mueller R.-W."/>
            <person name="Bruemmer F."/>
            <person name="Labrenz M."/>
            <person name="Spormann A.M."/>
            <person name="Op den Camp H."/>
            <person name="Overmann J."/>
            <person name="Amann R."/>
            <person name="Jetten M.S.M."/>
            <person name="Mascher T."/>
            <person name="Medema M.H."/>
            <person name="Devos D.P."/>
            <person name="Kaster A.-K."/>
            <person name="Ovreas L."/>
            <person name="Rohde M."/>
            <person name="Galperin M.Y."/>
            <person name="Jogler C."/>
        </authorList>
    </citation>
    <scope>NUCLEOTIDE SEQUENCE [LARGE SCALE GENOMIC DNA]</scope>
    <source>
        <strain evidence="13">Pan97</strain>
    </source>
</reference>
<comment type="catalytic activity">
    <reaction evidence="8 9">
        <text>S-sulfanyl-L-cysteinyl-[protein] + uridine(34) in tRNA + AH2 + ATP = 2-thiouridine(34) in tRNA + L-cysteinyl-[protein] + A + AMP + diphosphate + H(+)</text>
        <dbReference type="Rhea" id="RHEA:47032"/>
        <dbReference type="Rhea" id="RHEA-COMP:10131"/>
        <dbReference type="Rhea" id="RHEA-COMP:11726"/>
        <dbReference type="Rhea" id="RHEA-COMP:11727"/>
        <dbReference type="Rhea" id="RHEA-COMP:11728"/>
        <dbReference type="ChEBI" id="CHEBI:13193"/>
        <dbReference type="ChEBI" id="CHEBI:15378"/>
        <dbReference type="ChEBI" id="CHEBI:17499"/>
        <dbReference type="ChEBI" id="CHEBI:29950"/>
        <dbReference type="ChEBI" id="CHEBI:30616"/>
        <dbReference type="ChEBI" id="CHEBI:33019"/>
        <dbReference type="ChEBI" id="CHEBI:61963"/>
        <dbReference type="ChEBI" id="CHEBI:65315"/>
        <dbReference type="ChEBI" id="CHEBI:87170"/>
        <dbReference type="ChEBI" id="CHEBI:456215"/>
        <dbReference type="EC" id="2.8.1.13"/>
    </reaction>
</comment>
<evidence type="ECO:0000256" key="7">
    <source>
        <dbReference type="ARBA" id="ARBA00023157"/>
    </source>
</evidence>
<dbReference type="InterPro" id="IPR046884">
    <property type="entry name" value="MnmA-like_central"/>
</dbReference>
<evidence type="ECO:0000256" key="2">
    <source>
        <dbReference type="ARBA" id="ARBA00022679"/>
    </source>
</evidence>
<dbReference type="InterPro" id="IPR004506">
    <property type="entry name" value="MnmA-like"/>
</dbReference>
<dbReference type="Pfam" id="PF20258">
    <property type="entry name" value="tRNA_Me_trans_C"/>
    <property type="match status" value="1"/>
</dbReference>
<accession>A0A518C7F3</accession>
<name>A0A518C7F3_9BACT</name>
<evidence type="ECO:0000259" key="11">
    <source>
        <dbReference type="Pfam" id="PF20259"/>
    </source>
</evidence>
<dbReference type="AlphaFoldDB" id="A0A518C7F3"/>
<keyword evidence="13" id="KW-1185">Reference proteome</keyword>
<comment type="function">
    <text evidence="9">Catalyzes the 2-thiolation of uridine at the wobble position (U34) of tRNA, leading to the formation of s(2)U34.</text>
</comment>
<dbReference type="GO" id="GO:0005524">
    <property type="term" value="F:ATP binding"/>
    <property type="evidence" value="ECO:0007669"/>
    <property type="project" value="UniProtKB-KW"/>
</dbReference>
<dbReference type="GO" id="GO:0000049">
    <property type="term" value="F:tRNA binding"/>
    <property type="evidence" value="ECO:0007669"/>
    <property type="project" value="UniProtKB-KW"/>
</dbReference>
<dbReference type="SUPFAM" id="SSF52402">
    <property type="entry name" value="Adenine nucleotide alpha hydrolases-like"/>
    <property type="match status" value="1"/>
</dbReference>
<keyword evidence="4 9" id="KW-0547">Nucleotide-binding</keyword>
<dbReference type="Gene3D" id="2.30.30.280">
    <property type="entry name" value="Adenine nucleotide alpha hydrolases-like domains"/>
    <property type="match status" value="1"/>
</dbReference>
<keyword evidence="9" id="KW-0963">Cytoplasm</keyword>
<feature type="region of interest" description="Interaction with tRNA" evidence="9">
    <location>
        <begin position="345"/>
        <end position="346"/>
    </location>
</feature>
<comment type="similarity">
    <text evidence="9">Belongs to the MnmA/TRMU family.</text>
</comment>
<feature type="domain" description="tRNA-specific 2-thiouridylase MnmA-like central" evidence="11">
    <location>
        <begin position="249"/>
        <end position="313"/>
    </location>
</feature>
<dbReference type="Pfam" id="PF20259">
    <property type="entry name" value="tRNA_Me_trans_M"/>
    <property type="match status" value="1"/>
</dbReference>
<dbReference type="CDD" id="cd01998">
    <property type="entry name" value="MnmA_TRMU-like"/>
    <property type="match status" value="1"/>
</dbReference>